<sequence length="95" mass="11246">MTEKRTKREFTDEFKHQMVQLYNNGKGRMEIAREYDLTPSALNNCIKRFDATGSPRESDNRTSEENELIRVRKENQQLRMENDILKQAALILGRK</sequence>
<reference evidence="2 3" key="1">
    <citation type="submission" date="2016-01" db="EMBL/GenBank/DDBJ databases">
        <title>Genome sequence of Clostridium neopropionicum X4, DSM-3847.</title>
        <authorList>
            <person name="Poehlein A."/>
            <person name="Beck M.H."/>
            <person name="Bengelsdorf F.R."/>
            <person name="Daniel R."/>
            <person name="Duerre P."/>
        </authorList>
    </citation>
    <scope>NUCLEOTIDE SEQUENCE [LARGE SCALE GENOMIC DNA]</scope>
    <source>
        <strain evidence="2 3">DSM-3847</strain>
    </source>
</reference>
<dbReference type="PANTHER" id="PTHR33215">
    <property type="entry name" value="PROTEIN DISTAL ANTENNA"/>
    <property type="match status" value="1"/>
</dbReference>
<dbReference type="Proteomes" id="UP000070539">
    <property type="component" value="Unassembled WGS sequence"/>
</dbReference>
<dbReference type="PANTHER" id="PTHR33215:SF11">
    <property type="entry name" value="BLR1542 PROTEIN"/>
    <property type="match status" value="1"/>
</dbReference>
<dbReference type="InterPro" id="IPR002514">
    <property type="entry name" value="Transposase_8"/>
</dbReference>
<protein>
    <submittedName>
        <fullName evidence="2">Transposase</fullName>
    </submittedName>
</protein>
<dbReference type="EMBL" id="LRVM01000009">
    <property type="protein sequence ID" value="KXL52253.1"/>
    <property type="molecule type" value="Genomic_DNA"/>
</dbReference>
<dbReference type="PATRIC" id="fig|36847.3.peg.2816"/>
<dbReference type="InterPro" id="IPR009057">
    <property type="entry name" value="Homeodomain-like_sf"/>
</dbReference>
<evidence type="ECO:0000313" key="2">
    <source>
        <dbReference type="EMBL" id="KXL52253.1"/>
    </source>
</evidence>
<dbReference type="AlphaFoldDB" id="A0A136WCK7"/>
<dbReference type="Gene3D" id="1.10.10.60">
    <property type="entry name" value="Homeodomain-like"/>
    <property type="match status" value="1"/>
</dbReference>
<dbReference type="GO" id="GO:0004803">
    <property type="term" value="F:transposase activity"/>
    <property type="evidence" value="ECO:0007669"/>
    <property type="project" value="InterPro"/>
</dbReference>
<gene>
    <name evidence="2" type="ORF">CLNEO_24180</name>
</gene>
<accession>A0A136WCK7</accession>
<dbReference type="GO" id="GO:0003677">
    <property type="term" value="F:DNA binding"/>
    <property type="evidence" value="ECO:0007669"/>
    <property type="project" value="InterPro"/>
</dbReference>
<dbReference type="InterPro" id="IPR051839">
    <property type="entry name" value="RD_transcriptional_regulator"/>
</dbReference>
<evidence type="ECO:0000313" key="3">
    <source>
        <dbReference type="Proteomes" id="UP000070539"/>
    </source>
</evidence>
<dbReference type="GO" id="GO:0006313">
    <property type="term" value="P:DNA transposition"/>
    <property type="evidence" value="ECO:0007669"/>
    <property type="project" value="InterPro"/>
</dbReference>
<name>A0A136WCK7_9FIRM</name>
<evidence type="ECO:0000256" key="1">
    <source>
        <dbReference type="SAM" id="Coils"/>
    </source>
</evidence>
<organism evidence="2 3">
    <name type="scientific">Anaerotignum neopropionicum</name>
    <dbReference type="NCBI Taxonomy" id="36847"/>
    <lineage>
        <taxon>Bacteria</taxon>
        <taxon>Bacillati</taxon>
        <taxon>Bacillota</taxon>
        <taxon>Clostridia</taxon>
        <taxon>Lachnospirales</taxon>
        <taxon>Anaerotignaceae</taxon>
        <taxon>Anaerotignum</taxon>
    </lineage>
</organism>
<dbReference type="Pfam" id="PF01527">
    <property type="entry name" value="HTH_Tnp_1"/>
    <property type="match status" value="1"/>
</dbReference>
<dbReference type="SUPFAM" id="SSF46689">
    <property type="entry name" value="Homeodomain-like"/>
    <property type="match status" value="1"/>
</dbReference>
<feature type="coiled-coil region" evidence="1">
    <location>
        <begin position="61"/>
        <end position="88"/>
    </location>
</feature>
<proteinExistence type="predicted"/>
<comment type="caution">
    <text evidence="2">The sequence shown here is derived from an EMBL/GenBank/DDBJ whole genome shotgun (WGS) entry which is preliminary data.</text>
</comment>
<keyword evidence="3" id="KW-1185">Reference proteome</keyword>
<dbReference type="OrthoDB" id="9813731at2"/>
<keyword evidence="1" id="KW-0175">Coiled coil</keyword>
<dbReference type="STRING" id="36847.CLNEO_24180"/>